<feature type="chain" id="PRO_5006410500" description="S-layer protein C-terminal domain-containing protein" evidence="1">
    <location>
        <begin position="32"/>
        <end position="185"/>
    </location>
</feature>
<evidence type="ECO:0000256" key="1">
    <source>
        <dbReference type="SAM" id="SignalP"/>
    </source>
</evidence>
<dbReference type="AlphaFoldDB" id="A0A0R1SDS1"/>
<dbReference type="PATRIC" id="fig|1423815.3.peg.2017"/>
<comment type="caution">
    <text evidence="3">The sequence shown here is derived from an EMBL/GenBank/DDBJ whole genome shotgun (WGS) entry which is preliminary data.</text>
</comment>
<evidence type="ECO:0000313" key="4">
    <source>
        <dbReference type="Proteomes" id="UP000051647"/>
    </source>
</evidence>
<dbReference type="Pfam" id="PF03217">
    <property type="entry name" value="SlpA"/>
    <property type="match status" value="1"/>
</dbReference>
<evidence type="ECO:0000259" key="2">
    <source>
        <dbReference type="Pfam" id="PF03217"/>
    </source>
</evidence>
<proteinExistence type="predicted"/>
<feature type="domain" description="S-layer protein C-terminal" evidence="2">
    <location>
        <begin position="136"/>
        <end position="179"/>
    </location>
</feature>
<reference evidence="3 4" key="1">
    <citation type="journal article" date="2015" name="Genome Announc.">
        <title>Expanding the biotechnology potential of lactobacilli through comparative genomics of 213 strains and associated genera.</title>
        <authorList>
            <person name="Sun Z."/>
            <person name="Harris H.M."/>
            <person name="McCann A."/>
            <person name="Guo C."/>
            <person name="Argimon S."/>
            <person name="Zhang W."/>
            <person name="Yang X."/>
            <person name="Jeffery I.B."/>
            <person name="Cooney J.C."/>
            <person name="Kagawa T.F."/>
            <person name="Liu W."/>
            <person name="Song Y."/>
            <person name="Salvetti E."/>
            <person name="Wrobel A."/>
            <person name="Rasinkangas P."/>
            <person name="Parkhill J."/>
            <person name="Rea M.C."/>
            <person name="O'Sullivan O."/>
            <person name="Ritari J."/>
            <person name="Douillard F.P."/>
            <person name="Paul Ross R."/>
            <person name="Yang R."/>
            <person name="Briner A.E."/>
            <person name="Felis G.E."/>
            <person name="de Vos W.M."/>
            <person name="Barrangou R."/>
            <person name="Klaenhammer T.R."/>
            <person name="Caufield P.W."/>
            <person name="Cui Y."/>
            <person name="Zhang H."/>
            <person name="O'Toole P.W."/>
        </authorList>
    </citation>
    <scope>NUCLEOTIDE SEQUENCE [LARGE SCALE GENOMIC DNA]</scope>
    <source>
        <strain evidence="3 4">DSM 14857</strain>
    </source>
</reference>
<dbReference type="STRING" id="1423815.FC27_GL001966"/>
<sequence length="185" mass="20369">MKNMKKVIIGLLASSLLFSAALVTGTQSVQASSENQTEETSDNFIAFMITGNAPVYSPSGMDLKMLAPVSNHTYQVSTQDIIKLADGTLLYPINSENQYVKSTDVTQAVNSDPLPVFKVTPLNEIIHTKNLIGIPLYDETGNIIERRALAADSYWYANGKKENLQTGEIFYRVSTHEYVSSVDIL</sequence>
<evidence type="ECO:0000313" key="3">
    <source>
        <dbReference type="EMBL" id="KRL67375.1"/>
    </source>
</evidence>
<dbReference type="Proteomes" id="UP000051647">
    <property type="component" value="Unassembled WGS sequence"/>
</dbReference>
<name>A0A0R1SDS1_9LACO</name>
<protein>
    <recommendedName>
        <fullName evidence="2">S-layer protein C-terminal domain-containing protein</fullName>
    </recommendedName>
</protein>
<dbReference type="InterPro" id="IPR024968">
    <property type="entry name" value="SlpA_C_lactobacillus"/>
</dbReference>
<dbReference type="EMBL" id="AZFA01000006">
    <property type="protein sequence ID" value="KRL67375.1"/>
    <property type="molecule type" value="Genomic_DNA"/>
</dbReference>
<keyword evidence="4" id="KW-1185">Reference proteome</keyword>
<keyword evidence="1" id="KW-0732">Signal</keyword>
<accession>A0A0R1SDS1</accession>
<gene>
    <name evidence="3" type="ORF">FC27_GL001966</name>
</gene>
<feature type="signal peptide" evidence="1">
    <location>
        <begin position="1"/>
        <end position="31"/>
    </location>
</feature>
<organism evidence="3 4">
    <name type="scientific">Companilactobacillus versmoldensis DSM 14857 = KCTC 3814</name>
    <dbReference type="NCBI Taxonomy" id="1423815"/>
    <lineage>
        <taxon>Bacteria</taxon>
        <taxon>Bacillati</taxon>
        <taxon>Bacillota</taxon>
        <taxon>Bacilli</taxon>
        <taxon>Lactobacillales</taxon>
        <taxon>Lactobacillaceae</taxon>
        <taxon>Companilactobacillus</taxon>
    </lineage>
</organism>